<keyword evidence="3" id="KW-1185">Reference proteome</keyword>
<protein>
    <submittedName>
        <fullName evidence="2">Amidase</fullName>
        <ecNumber evidence="2">3.5.1.4</ecNumber>
    </submittedName>
</protein>
<dbReference type="Proteomes" id="UP001209755">
    <property type="component" value="Unassembled WGS sequence"/>
</dbReference>
<proteinExistence type="predicted"/>
<evidence type="ECO:0000313" key="3">
    <source>
        <dbReference type="Proteomes" id="UP001209755"/>
    </source>
</evidence>
<dbReference type="PANTHER" id="PTHR11895:SF76">
    <property type="entry name" value="INDOLEACETAMIDE HYDROLASE"/>
    <property type="match status" value="1"/>
</dbReference>
<keyword evidence="2" id="KW-0378">Hydrolase</keyword>
<reference evidence="3" key="1">
    <citation type="submission" date="2023-07" db="EMBL/GenBank/DDBJ databases">
        <title>Genome sequencing of Purple Non-Sulfur Bacteria from various extreme environments.</title>
        <authorList>
            <person name="Mayer M."/>
        </authorList>
    </citation>
    <scope>NUCLEOTIDE SEQUENCE [LARGE SCALE GENOMIC DNA]</scope>
    <source>
        <strain evidence="3">DSM 17935</strain>
    </source>
</reference>
<sequence length="470" mass="50628">MQDIPDLDAIDLAAAIARREVSCVDVMAAVLDRIAEVNPALTAIVSLRDRDVLIAEARDADDTSSDLPLRGVPIAIKDLVETAGIRTTHGSPIFSDHVPAIDDLLAARLRGAGAIVLGKTNTPEFGIGSQSYNPVHGTTRNPYDVTKTAGGSSGGAAAALAARLVPLADGSDMMGSLRNPAAFCNVFGFRPSFGRVPPTPEGDTFLHQLATDGPMARSVRDLVRLLDVIAGPDGRFPHSLPAEAPFADRLDAPVAGQRIGWIGDWNGYFPMEPGILPLCERALTTFADLGCRVEPVIPPFDPAALWRSWTVLRSWAIASGLRVHFDDPYRRDLLKPEALWEIEAGLSLSAVDIHEASVIRSEWFASLARLFERFDALALPSTQVFPFDADMHWPTSVAGRVMDTYHRWMEVVVPVSLAGLPALALPAGFGDAGLPAGVQLFGRRGNDLGILRLGHAYDAATRWPHRRPDK</sequence>
<dbReference type="InterPro" id="IPR023631">
    <property type="entry name" value="Amidase_dom"/>
</dbReference>
<dbReference type="RefSeq" id="WP_264602594.1">
    <property type="nucleotide sequence ID" value="NZ_JAOQNS010000010.1"/>
</dbReference>
<dbReference type="EC" id="3.5.1.4" evidence="2"/>
<dbReference type="NCBIfam" id="NF005686">
    <property type="entry name" value="PRK07486.1"/>
    <property type="match status" value="1"/>
</dbReference>
<dbReference type="EMBL" id="JAOQNS010000010">
    <property type="protein sequence ID" value="MCW2308999.1"/>
    <property type="molecule type" value="Genomic_DNA"/>
</dbReference>
<name>A0ABT3HF80_9HYPH</name>
<comment type="caution">
    <text evidence="2">The sequence shown here is derived from an EMBL/GenBank/DDBJ whole genome shotgun (WGS) entry which is preliminary data.</text>
</comment>
<feature type="domain" description="Amidase" evidence="1">
    <location>
        <begin position="26"/>
        <end position="448"/>
    </location>
</feature>
<dbReference type="Gene3D" id="3.90.1300.10">
    <property type="entry name" value="Amidase signature (AS) domain"/>
    <property type="match status" value="1"/>
</dbReference>
<dbReference type="SUPFAM" id="SSF75304">
    <property type="entry name" value="Amidase signature (AS) enzymes"/>
    <property type="match status" value="1"/>
</dbReference>
<gene>
    <name evidence="2" type="ORF">M2319_003350</name>
</gene>
<organism evidence="2 3">
    <name type="scientific">Rhodobium gokarnense</name>
    <dbReference type="NCBI Taxonomy" id="364296"/>
    <lineage>
        <taxon>Bacteria</taxon>
        <taxon>Pseudomonadati</taxon>
        <taxon>Pseudomonadota</taxon>
        <taxon>Alphaproteobacteria</taxon>
        <taxon>Hyphomicrobiales</taxon>
        <taxon>Rhodobiaceae</taxon>
        <taxon>Rhodobium</taxon>
    </lineage>
</organism>
<dbReference type="InterPro" id="IPR000120">
    <property type="entry name" value="Amidase"/>
</dbReference>
<dbReference type="InterPro" id="IPR036928">
    <property type="entry name" value="AS_sf"/>
</dbReference>
<accession>A0ABT3HF80</accession>
<dbReference type="GO" id="GO:0004040">
    <property type="term" value="F:amidase activity"/>
    <property type="evidence" value="ECO:0007669"/>
    <property type="project" value="UniProtKB-EC"/>
</dbReference>
<evidence type="ECO:0000259" key="1">
    <source>
        <dbReference type="Pfam" id="PF01425"/>
    </source>
</evidence>
<dbReference type="Pfam" id="PF01425">
    <property type="entry name" value="Amidase"/>
    <property type="match status" value="1"/>
</dbReference>
<evidence type="ECO:0000313" key="2">
    <source>
        <dbReference type="EMBL" id="MCW2308999.1"/>
    </source>
</evidence>
<dbReference type="PANTHER" id="PTHR11895">
    <property type="entry name" value="TRANSAMIDASE"/>
    <property type="match status" value="1"/>
</dbReference>